<comment type="caution">
    <text evidence="8">The sequence shown here is derived from an EMBL/GenBank/DDBJ whole genome shotgun (WGS) entry which is preliminary data.</text>
</comment>
<evidence type="ECO:0000256" key="4">
    <source>
        <dbReference type="ARBA" id="ARBA00023235"/>
    </source>
</evidence>
<evidence type="ECO:0000256" key="5">
    <source>
        <dbReference type="PROSITE-ProRule" id="PRU00277"/>
    </source>
</evidence>
<evidence type="ECO:0000256" key="2">
    <source>
        <dbReference type="ARBA" id="ARBA00006577"/>
    </source>
</evidence>
<evidence type="ECO:0000256" key="1">
    <source>
        <dbReference type="ARBA" id="ARBA00000971"/>
    </source>
</evidence>
<accession>A0A520N3A3</accession>
<dbReference type="InterPro" id="IPR001179">
    <property type="entry name" value="PPIase_FKBP_dom"/>
</dbReference>
<dbReference type="Gene3D" id="3.10.50.40">
    <property type="match status" value="1"/>
</dbReference>
<sequence length="151" mass="16760">MNKIFFVSSLLIILSACVQDSPNIKQIENLQFFIDNKSDNRVNEIESGLQYLVLKEGSPDGLSPSSDQIISAHFHGTLTNGEVFWSSLDSEPLTIELSKLIIGCQKIISLMKEGDKWRAFIDPTMAYGEEGRPGIPSNSILIFDIELIAVN</sequence>
<dbReference type="PROSITE" id="PS50059">
    <property type="entry name" value="FKBP_PPIASE"/>
    <property type="match status" value="1"/>
</dbReference>
<reference evidence="8 9" key="1">
    <citation type="submission" date="2019-02" db="EMBL/GenBank/DDBJ databases">
        <title>Prokaryotic population dynamics and viral predation in marine succession experiment using metagenomics: the confinement effect.</title>
        <authorList>
            <person name="Haro-Moreno J.M."/>
            <person name="Rodriguez-Valera F."/>
            <person name="Lopez-Perez M."/>
        </authorList>
    </citation>
    <scope>NUCLEOTIDE SEQUENCE [LARGE SCALE GENOMIC DNA]</scope>
    <source>
        <strain evidence="8">MED-G160</strain>
    </source>
</reference>
<evidence type="ECO:0000256" key="6">
    <source>
        <dbReference type="RuleBase" id="RU003915"/>
    </source>
</evidence>
<organism evidence="8 9">
    <name type="scientific">SAR86 cluster bacterium</name>
    <dbReference type="NCBI Taxonomy" id="2030880"/>
    <lineage>
        <taxon>Bacteria</taxon>
        <taxon>Pseudomonadati</taxon>
        <taxon>Pseudomonadota</taxon>
        <taxon>Gammaproteobacteria</taxon>
        <taxon>SAR86 cluster</taxon>
    </lineage>
</organism>
<keyword evidence="4 5" id="KW-0413">Isomerase</keyword>
<evidence type="ECO:0000313" key="9">
    <source>
        <dbReference type="Proteomes" id="UP000318710"/>
    </source>
</evidence>
<dbReference type="SUPFAM" id="SSF54534">
    <property type="entry name" value="FKBP-like"/>
    <property type="match status" value="1"/>
</dbReference>
<dbReference type="PANTHER" id="PTHR43811">
    <property type="entry name" value="FKBP-TYPE PEPTIDYL-PROLYL CIS-TRANS ISOMERASE FKPA"/>
    <property type="match status" value="1"/>
</dbReference>
<proteinExistence type="inferred from homology"/>
<evidence type="ECO:0000259" key="7">
    <source>
        <dbReference type="PROSITE" id="PS50059"/>
    </source>
</evidence>
<dbReference type="AlphaFoldDB" id="A0A520N3A3"/>
<evidence type="ECO:0000313" key="8">
    <source>
        <dbReference type="EMBL" id="RZO27953.1"/>
    </source>
</evidence>
<comment type="similarity">
    <text evidence="2 6">Belongs to the FKBP-type PPIase family.</text>
</comment>
<protein>
    <recommendedName>
        <fullName evidence="6">Peptidyl-prolyl cis-trans isomerase</fullName>
        <ecNumber evidence="6">5.2.1.8</ecNumber>
    </recommendedName>
</protein>
<dbReference type="PANTHER" id="PTHR43811:SF19">
    <property type="entry name" value="39 KDA FK506-BINDING NUCLEAR PROTEIN"/>
    <property type="match status" value="1"/>
</dbReference>
<dbReference type="InterPro" id="IPR046357">
    <property type="entry name" value="PPIase_dom_sf"/>
</dbReference>
<name>A0A520N3A3_9GAMM</name>
<feature type="domain" description="PPIase FKBP-type" evidence="7">
    <location>
        <begin position="67"/>
        <end position="151"/>
    </location>
</feature>
<comment type="catalytic activity">
    <reaction evidence="1 5 6">
        <text>[protein]-peptidylproline (omega=180) = [protein]-peptidylproline (omega=0)</text>
        <dbReference type="Rhea" id="RHEA:16237"/>
        <dbReference type="Rhea" id="RHEA-COMP:10747"/>
        <dbReference type="Rhea" id="RHEA-COMP:10748"/>
        <dbReference type="ChEBI" id="CHEBI:83833"/>
        <dbReference type="ChEBI" id="CHEBI:83834"/>
        <dbReference type="EC" id="5.2.1.8"/>
    </reaction>
</comment>
<dbReference type="EC" id="5.2.1.8" evidence="6"/>
<evidence type="ECO:0000256" key="3">
    <source>
        <dbReference type="ARBA" id="ARBA00023110"/>
    </source>
</evidence>
<dbReference type="Pfam" id="PF00254">
    <property type="entry name" value="FKBP_C"/>
    <property type="match status" value="1"/>
</dbReference>
<dbReference type="PROSITE" id="PS51257">
    <property type="entry name" value="PROKAR_LIPOPROTEIN"/>
    <property type="match status" value="1"/>
</dbReference>
<dbReference type="GO" id="GO:0003755">
    <property type="term" value="F:peptidyl-prolyl cis-trans isomerase activity"/>
    <property type="evidence" value="ECO:0007669"/>
    <property type="project" value="UniProtKB-UniRule"/>
</dbReference>
<dbReference type="Proteomes" id="UP000318710">
    <property type="component" value="Unassembled WGS sequence"/>
</dbReference>
<dbReference type="EMBL" id="SHBF01000007">
    <property type="protein sequence ID" value="RZO27953.1"/>
    <property type="molecule type" value="Genomic_DNA"/>
</dbReference>
<keyword evidence="3 5" id="KW-0697">Rotamase</keyword>
<gene>
    <name evidence="8" type="ORF">EVA93_01870</name>
</gene>